<protein>
    <submittedName>
        <fullName evidence="3">Undecaprenyl-diphosphatase</fullName>
    </submittedName>
</protein>
<dbReference type="PANTHER" id="PTHR14969">
    <property type="entry name" value="SPHINGOSINE-1-PHOSPHATE PHOSPHOHYDROLASE"/>
    <property type="match status" value="1"/>
</dbReference>
<dbReference type="Pfam" id="PF01569">
    <property type="entry name" value="PAP2"/>
    <property type="match status" value="1"/>
</dbReference>
<feature type="transmembrane region" description="Helical" evidence="1">
    <location>
        <begin position="161"/>
        <end position="180"/>
    </location>
</feature>
<dbReference type="SUPFAM" id="SSF48317">
    <property type="entry name" value="Acid phosphatase/Vanadium-dependent haloperoxidase"/>
    <property type="match status" value="1"/>
</dbReference>
<evidence type="ECO:0000259" key="2">
    <source>
        <dbReference type="SMART" id="SM00014"/>
    </source>
</evidence>
<evidence type="ECO:0000313" key="3">
    <source>
        <dbReference type="EMBL" id="REG02373.1"/>
    </source>
</evidence>
<dbReference type="AlphaFoldDB" id="A0A3E0A0D1"/>
<dbReference type="RefSeq" id="WP_116075301.1">
    <property type="nucleotide sequence ID" value="NZ_BONB01000005.1"/>
</dbReference>
<accession>A0A3E0A0D1</accession>
<proteinExistence type="predicted"/>
<evidence type="ECO:0000313" key="4">
    <source>
        <dbReference type="Proteomes" id="UP000256913"/>
    </source>
</evidence>
<feature type="transmembrane region" description="Helical" evidence="1">
    <location>
        <begin position="58"/>
        <end position="84"/>
    </location>
</feature>
<feature type="transmembrane region" description="Helical" evidence="1">
    <location>
        <begin position="132"/>
        <end position="149"/>
    </location>
</feature>
<feature type="transmembrane region" description="Helical" evidence="1">
    <location>
        <begin position="91"/>
        <end position="112"/>
    </location>
</feature>
<dbReference type="Proteomes" id="UP000256913">
    <property type="component" value="Unassembled WGS sequence"/>
</dbReference>
<dbReference type="OrthoDB" id="5289372at2"/>
<dbReference type="InterPro" id="IPR036938">
    <property type="entry name" value="PAP2/HPO_sf"/>
</dbReference>
<reference evidence="3 4" key="1">
    <citation type="submission" date="2018-08" db="EMBL/GenBank/DDBJ databases">
        <title>Sequencing the genomes of 1000 actinobacteria strains.</title>
        <authorList>
            <person name="Klenk H.-P."/>
        </authorList>
    </citation>
    <scope>NUCLEOTIDE SEQUENCE [LARGE SCALE GENOMIC DNA]</scope>
    <source>
        <strain evidence="3 4">DSM 44099</strain>
    </source>
</reference>
<dbReference type="InterPro" id="IPR000326">
    <property type="entry name" value="PAP2/HPO"/>
</dbReference>
<gene>
    <name evidence="3" type="ORF">DFJ67_8468</name>
</gene>
<dbReference type="EMBL" id="QUMQ01000001">
    <property type="protein sequence ID" value="REG02373.1"/>
    <property type="molecule type" value="Genomic_DNA"/>
</dbReference>
<name>A0A3E0A0D1_9ACTN</name>
<sequence>MHRLPARPPAALPVAALAAFGVLLGLVAAAWPPLVRWDDDVSATLRSYGLAHPVLIDWLRALTSVAATIPFIAVGAAATLLFALRREVRTALFCALVTAVVPIAWGLLHWLLHKPRPVDGFVAVASSGFPSGHTSNAAAFALAVVLLAWPRSSAATRAAVCLVLAVFVAFIGYTRVALLAHWPSDVLGGLLLALAVVPFAARVVTRTRVTHSAASRP</sequence>
<keyword evidence="1" id="KW-0812">Transmembrane</keyword>
<evidence type="ECO:0000256" key="1">
    <source>
        <dbReference type="SAM" id="Phobius"/>
    </source>
</evidence>
<feature type="domain" description="Phosphatidic acid phosphatase type 2/haloperoxidase" evidence="2">
    <location>
        <begin position="91"/>
        <end position="201"/>
    </location>
</feature>
<organism evidence="3 4">
    <name type="scientific">Asanoa ferruginea</name>
    <dbReference type="NCBI Taxonomy" id="53367"/>
    <lineage>
        <taxon>Bacteria</taxon>
        <taxon>Bacillati</taxon>
        <taxon>Actinomycetota</taxon>
        <taxon>Actinomycetes</taxon>
        <taxon>Micromonosporales</taxon>
        <taxon>Micromonosporaceae</taxon>
        <taxon>Asanoa</taxon>
    </lineage>
</organism>
<keyword evidence="1" id="KW-0472">Membrane</keyword>
<keyword evidence="1" id="KW-1133">Transmembrane helix</keyword>
<dbReference type="Gene3D" id="1.20.144.10">
    <property type="entry name" value="Phosphatidic acid phosphatase type 2/haloperoxidase"/>
    <property type="match status" value="1"/>
</dbReference>
<keyword evidence="4" id="KW-1185">Reference proteome</keyword>
<feature type="transmembrane region" description="Helical" evidence="1">
    <location>
        <begin position="186"/>
        <end position="205"/>
    </location>
</feature>
<dbReference type="SMART" id="SM00014">
    <property type="entry name" value="acidPPc"/>
    <property type="match status" value="1"/>
</dbReference>
<dbReference type="PANTHER" id="PTHR14969:SF13">
    <property type="entry name" value="AT30094P"/>
    <property type="match status" value="1"/>
</dbReference>
<comment type="caution">
    <text evidence="3">The sequence shown here is derived from an EMBL/GenBank/DDBJ whole genome shotgun (WGS) entry which is preliminary data.</text>
</comment>